<dbReference type="InterPro" id="IPR036322">
    <property type="entry name" value="WD40_repeat_dom_sf"/>
</dbReference>
<dbReference type="Gene3D" id="2.130.10.10">
    <property type="entry name" value="YVTN repeat-like/Quinoprotein amine dehydrogenase"/>
    <property type="match status" value="2"/>
</dbReference>
<dbReference type="PANTHER" id="PTHR44163">
    <property type="entry name" value="U3 SMALL NUCLEOLAR RNA-ASSOCIATED PROTEIN 4 HOMOLOG"/>
    <property type="match status" value="1"/>
</dbReference>
<dbReference type="FunCoup" id="A0A6P8I1P2">
    <property type="interactions" value="1938"/>
</dbReference>
<dbReference type="InterPro" id="IPR015943">
    <property type="entry name" value="WD40/YVTN_repeat-like_dom_sf"/>
</dbReference>
<dbReference type="GO" id="GO:0032040">
    <property type="term" value="C:small-subunit processome"/>
    <property type="evidence" value="ECO:0007669"/>
    <property type="project" value="TreeGrafter"/>
</dbReference>
<dbReference type="GO" id="GO:0030686">
    <property type="term" value="C:90S preribosome"/>
    <property type="evidence" value="ECO:0007669"/>
    <property type="project" value="InterPro"/>
</dbReference>
<dbReference type="Pfam" id="PF00400">
    <property type="entry name" value="WD40"/>
    <property type="match status" value="2"/>
</dbReference>
<reference evidence="3" key="1">
    <citation type="submission" date="2025-08" db="UniProtKB">
        <authorList>
            <consortium name="RefSeq"/>
        </authorList>
    </citation>
    <scope>IDENTIFICATION</scope>
    <source>
        <tissue evidence="3">Tentacle</tissue>
    </source>
</reference>
<evidence type="ECO:0000313" key="3">
    <source>
        <dbReference type="RefSeq" id="XP_031561436.1"/>
    </source>
</evidence>
<dbReference type="Proteomes" id="UP000515163">
    <property type="component" value="Unplaced"/>
</dbReference>
<accession>A0A6P8I1P2</accession>
<dbReference type="OrthoDB" id="8883818at2759"/>
<feature type="unsure residue" description="D or N" evidence="3">
    <location>
        <position position="420"/>
    </location>
</feature>
<sequence>MRITMEEFESRNTLIWDVHITSDYTIITGDSLGNTQFWDGKLGTLIESYNAHKADVLSLCINEEEDTVFSAGVDSKIVSFKLTKKGQNKKWIKTNSNRVHTHDVRALAMNEPKDMLVSGGVDTKLAVYSLSKFTESNPKLVPPFPHKSFISVASDANIVMDQCQRSLRFWKLGETDVESTVIQKLPTQLLQIKAKGDNHIMCSALASCSSWVAFSDIDHVSLFKVNLLSEDATKFQVSRVLPMPPDLLPAQKMVFTPDGLKLICATNQHSIQVLEISEEVTLASTIHLPAANENDLPAMCLLAVSHDGQWLSCVDSRNAVNVIDINNNKIHSTLPTFSSYVTAMAFQPETQFLAIVCSDKQIFMYNTNTSKLTDWSKQAAAQGLPKEWVQRHQKIVGITFDPSCSDLMILQDHEIFTVIDMREPLPEPDVAIFEKIVKPEENRKRPFKADLEDKHWKAKTAKLDTVEEKGKKKGKEQKEKERPKEKSESKELKSFKICKKYKPLLFLNFCRDGALVVVERPLLSMLETLPPTLQRKRYGKT</sequence>
<dbReference type="GO" id="GO:0000462">
    <property type="term" value="P:maturation of SSU-rRNA from tricistronic rRNA transcript (SSU-rRNA, 5.8S rRNA, LSU-rRNA)"/>
    <property type="evidence" value="ECO:0007669"/>
    <property type="project" value="InterPro"/>
</dbReference>
<protein>
    <submittedName>
        <fullName evidence="3">U3 small nucleolar RNA-associated protein 4 homolog</fullName>
    </submittedName>
</protein>
<name>A0A6P8I1P2_ACTTE</name>
<dbReference type="RefSeq" id="XP_031561436.1">
    <property type="nucleotide sequence ID" value="XM_031705576.1"/>
</dbReference>
<feature type="region of interest" description="Disordered" evidence="1">
    <location>
        <begin position="462"/>
        <end position="487"/>
    </location>
</feature>
<dbReference type="InParanoid" id="A0A6P8I1P2"/>
<organism evidence="2 3">
    <name type="scientific">Actinia tenebrosa</name>
    <name type="common">Australian red waratah sea anemone</name>
    <dbReference type="NCBI Taxonomy" id="6105"/>
    <lineage>
        <taxon>Eukaryota</taxon>
        <taxon>Metazoa</taxon>
        <taxon>Cnidaria</taxon>
        <taxon>Anthozoa</taxon>
        <taxon>Hexacorallia</taxon>
        <taxon>Actiniaria</taxon>
        <taxon>Actiniidae</taxon>
        <taxon>Actinia</taxon>
    </lineage>
</organism>
<dbReference type="InterPro" id="IPR001680">
    <property type="entry name" value="WD40_rpt"/>
</dbReference>
<evidence type="ECO:0000256" key="1">
    <source>
        <dbReference type="SAM" id="MobiDB-lite"/>
    </source>
</evidence>
<evidence type="ECO:0000313" key="2">
    <source>
        <dbReference type="Proteomes" id="UP000515163"/>
    </source>
</evidence>
<dbReference type="SUPFAM" id="SSF50978">
    <property type="entry name" value="WD40 repeat-like"/>
    <property type="match status" value="1"/>
</dbReference>
<dbReference type="SMART" id="SM00320">
    <property type="entry name" value="WD40"/>
    <property type="match status" value="5"/>
</dbReference>
<dbReference type="AlphaFoldDB" id="A0A6P8I1P2"/>
<dbReference type="KEGG" id="aten:116297360"/>
<dbReference type="InterPro" id="IPR046351">
    <property type="entry name" value="UTP4"/>
</dbReference>
<dbReference type="GO" id="GO:0034455">
    <property type="term" value="C:t-UTP complex"/>
    <property type="evidence" value="ECO:0007669"/>
    <property type="project" value="TreeGrafter"/>
</dbReference>
<gene>
    <name evidence="3" type="primary">LOC116297360</name>
</gene>
<dbReference type="GO" id="GO:0003723">
    <property type="term" value="F:RNA binding"/>
    <property type="evidence" value="ECO:0007669"/>
    <property type="project" value="TreeGrafter"/>
</dbReference>
<proteinExistence type="predicted"/>
<keyword evidence="2" id="KW-1185">Reference proteome</keyword>
<dbReference type="PANTHER" id="PTHR44163:SF1">
    <property type="entry name" value="U3 SMALL NUCLEOLAR RNA-ASSOCIATED PROTEIN 4 HOMOLOG"/>
    <property type="match status" value="1"/>
</dbReference>